<evidence type="ECO:0000259" key="1">
    <source>
        <dbReference type="Pfam" id="PF05598"/>
    </source>
</evidence>
<feature type="domain" description="Transposase InsH N-terminal" evidence="1">
    <location>
        <begin position="19"/>
        <end position="110"/>
    </location>
</feature>
<dbReference type="Pfam" id="PF05598">
    <property type="entry name" value="DUF772"/>
    <property type="match status" value="1"/>
</dbReference>
<name>A0A1G5JRB2_9BACT</name>
<keyword evidence="3" id="KW-1185">Reference proteome</keyword>
<dbReference type="PANTHER" id="PTHR33408">
    <property type="entry name" value="TRANSPOSASE"/>
    <property type="match status" value="1"/>
</dbReference>
<accession>A0A1G5JRB2</accession>
<dbReference type="EMBL" id="FMUX01000043">
    <property type="protein sequence ID" value="SCY90972.1"/>
    <property type="molecule type" value="Genomic_DNA"/>
</dbReference>
<dbReference type="OrthoDB" id="5368695at2"/>
<reference evidence="2 3" key="1">
    <citation type="submission" date="2016-10" db="EMBL/GenBank/DDBJ databases">
        <authorList>
            <person name="de Groot N.N."/>
        </authorList>
    </citation>
    <scope>NUCLEOTIDE SEQUENCE [LARGE SCALE GENOMIC DNA]</scope>
    <source>
        <strain evidence="2 3">AA1</strain>
    </source>
</reference>
<proteinExistence type="predicted"/>
<protein>
    <submittedName>
        <fullName evidence="2">Transposase</fullName>
    </submittedName>
</protein>
<dbReference type="InterPro" id="IPR008490">
    <property type="entry name" value="Transposase_InsH_N"/>
</dbReference>
<dbReference type="AlphaFoldDB" id="A0A1G5JRB2"/>
<dbReference type="Proteomes" id="UP000198870">
    <property type="component" value="Unassembled WGS sequence"/>
</dbReference>
<sequence>MARYKSYSQAQSMFIPVRFDEQIIPGTFVHAIDHLVDNELDLSIFDKHFSNDKTGAPAYNPAVLLKVILYAYSLGIISSRRIASCCECHVTFIALAGDTRPHFTTIAKFVSSYGDEISVLLTRVVAICSMESLIGKKMFAIDGCKISSNASKEWSGTRKDFIRKKAK</sequence>
<gene>
    <name evidence="2" type="ORF">SAMN05216233_1431</name>
</gene>
<evidence type="ECO:0000313" key="3">
    <source>
        <dbReference type="Proteomes" id="UP000198870"/>
    </source>
</evidence>
<organism evidence="2 3">
    <name type="scientific">Desulfoluna spongiiphila</name>
    <dbReference type="NCBI Taxonomy" id="419481"/>
    <lineage>
        <taxon>Bacteria</taxon>
        <taxon>Pseudomonadati</taxon>
        <taxon>Thermodesulfobacteriota</taxon>
        <taxon>Desulfobacteria</taxon>
        <taxon>Desulfobacterales</taxon>
        <taxon>Desulfolunaceae</taxon>
        <taxon>Desulfoluna</taxon>
    </lineage>
</organism>
<feature type="non-terminal residue" evidence="2">
    <location>
        <position position="167"/>
    </location>
</feature>
<dbReference type="RefSeq" id="WP_139164138.1">
    <property type="nucleotide sequence ID" value="NZ_FMUX01000043.1"/>
</dbReference>
<evidence type="ECO:0000313" key="2">
    <source>
        <dbReference type="EMBL" id="SCY90972.1"/>
    </source>
</evidence>